<organism evidence="8 9">
    <name type="scientific">Blepharisma stoltei</name>
    <dbReference type="NCBI Taxonomy" id="1481888"/>
    <lineage>
        <taxon>Eukaryota</taxon>
        <taxon>Sar</taxon>
        <taxon>Alveolata</taxon>
        <taxon>Ciliophora</taxon>
        <taxon>Postciliodesmatophora</taxon>
        <taxon>Heterotrichea</taxon>
        <taxon>Heterotrichida</taxon>
        <taxon>Blepharismidae</taxon>
        <taxon>Blepharisma</taxon>
    </lineage>
</organism>
<proteinExistence type="predicted"/>
<evidence type="ECO:0000256" key="5">
    <source>
        <dbReference type="PROSITE-ProRule" id="PRU01371"/>
    </source>
</evidence>
<dbReference type="Proteomes" id="UP001162131">
    <property type="component" value="Unassembled WGS sequence"/>
</dbReference>
<evidence type="ECO:0000313" key="9">
    <source>
        <dbReference type="Proteomes" id="UP001162131"/>
    </source>
</evidence>
<evidence type="ECO:0000313" key="8">
    <source>
        <dbReference type="EMBL" id="CAG9323691.1"/>
    </source>
</evidence>
<gene>
    <name evidence="8" type="ORF">BSTOLATCC_MIC34731</name>
</gene>
<dbReference type="PANTHER" id="PTHR13555">
    <property type="entry name" value="C2H2 ZINC FINGER CGI-62-RELATED"/>
    <property type="match status" value="1"/>
</dbReference>
<dbReference type="Pfam" id="PF13913">
    <property type="entry name" value="zf-C2HC_2"/>
    <property type="match status" value="3"/>
</dbReference>
<dbReference type="InterPro" id="IPR026319">
    <property type="entry name" value="ZC2HC1A/B-like"/>
</dbReference>
<keyword evidence="3 5" id="KW-0863">Zinc-finger</keyword>
<reference evidence="8" key="1">
    <citation type="submission" date="2021-09" db="EMBL/GenBank/DDBJ databases">
        <authorList>
            <consortium name="AG Swart"/>
            <person name="Singh M."/>
            <person name="Singh A."/>
            <person name="Seah K."/>
            <person name="Emmerich C."/>
        </authorList>
    </citation>
    <scope>NUCLEOTIDE SEQUENCE</scope>
    <source>
        <strain evidence="8">ATCC30299</strain>
    </source>
</reference>
<sequence length="402" mass="46826">MDFCDTSRPISVKCEQCQREFSSSTILFHLRKHHPEGPQLYTPSEVKCSRCHQTVIVSSLLIHSQLCEERNKDSLNIIIEESGDDLRHTCKYCKRKFMAERIEKHQQACELASRKRPLFNMTKQRLPNVYEFTERSHSVSRYSLKLQYPNSKWQKQHLELLKNLQLSSESDSTYENYITCPHCSRKFGPIQAEKHIEKCKDIINKPKPPPTVLRKNRFPSIKKDKELTIRTKSLGAKNRSFVIESSEPRIVLNETLDVESISAVNNQDILYTPNIHTSYRIKRFDQGHLFPLIENDAVITKLSYLDGSDTSQKMFTPKAKTTKQRTYKERELKPSRTIKTLEKPEYYPGSRDLSRHSSHTHLASNRSQSTQRLKETTAICQHCDANVPLRARYCMMCGSIRM</sequence>
<feature type="domain" description="C2HC/C3H-type" evidence="7">
    <location>
        <begin position="176"/>
        <end position="205"/>
    </location>
</feature>
<keyword evidence="9" id="KW-1185">Reference proteome</keyword>
<evidence type="ECO:0000259" key="7">
    <source>
        <dbReference type="PROSITE" id="PS52027"/>
    </source>
</evidence>
<evidence type="ECO:0000256" key="4">
    <source>
        <dbReference type="ARBA" id="ARBA00022833"/>
    </source>
</evidence>
<comment type="caution">
    <text evidence="8">The sequence shown here is derived from an EMBL/GenBank/DDBJ whole genome shotgun (WGS) entry which is preliminary data.</text>
</comment>
<dbReference type="AlphaFoldDB" id="A0AAU9JDG5"/>
<keyword evidence="2" id="KW-0677">Repeat</keyword>
<evidence type="ECO:0000256" key="1">
    <source>
        <dbReference type="ARBA" id="ARBA00022723"/>
    </source>
</evidence>
<keyword evidence="1" id="KW-0479">Metal-binding</keyword>
<dbReference type="InterPro" id="IPR049899">
    <property type="entry name" value="Znf_C2HC_C3H"/>
</dbReference>
<feature type="region of interest" description="Disordered" evidence="6">
    <location>
        <begin position="343"/>
        <end position="371"/>
    </location>
</feature>
<dbReference type="PROSITE" id="PS52027">
    <property type="entry name" value="ZF_C2HC_C3H"/>
    <property type="match status" value="1"/>
</dbReference>
<accession>A0AAU9JDG5</accession>
<evidence type="ECO:0000256" key="3">
    <source>
        <dbReference type="ARBA" id="ARBA00022771"/>
    </source>
</evidence>
<protein>
    <recommendedName>
        <fullName evidence="7">C2HC/C3H-type domain-containing protein</fullName>
    </recommendedName>
</protein>
<keyword evidence="4" id="KW-0862">Zinc</keyword>
<dbReference type="GO" id="GO:0008270">
    <property type="term" value="F:zinc ion binding"/>
    <property type="evidence" value="ECO:0007669"/>
    <property type="project" value="UniProtKB-KW"/>
</dbReference>
<evidence type="ECO:0000256" key="2">
    <source>
        <dbReference type="ARBA" id="ARBA00022737"/>
    </source>
</evidence>
<name>A0AAU9JDG5_9CILI</name>
<dbReference type="EMBL" id="CAJZBQ010000035">
    <property type="protein sequence ID" value="CAG9323691.1"/>
    <property type="molecule type" value="Genomic_DNA"/>
</dbReference>
<feature type="compositionally biased region" description="Polar residues" evidence="6">
    <location>
        <begin position="360"/>
        <end position="371"/>
    </location>
</feature>
<dbReference type="Gene3D" id="3.30.160.60">
    <property type="entry name" value="Classic Zinc Finger"/>
    <property type="match status" value="2"/>
</dbReference>
<evidence type="ECO:0000256" key="6">
    <source>
        <dbReference type="SAM" id="MobiDB-lite"/>
    </source>
</evidence>
<dbReference type="PANTHER" id="PTHR13555:SF5">
    <property type="entry name" value="ZINC-FINGER OF A C2HC-TYPE"/>
    <property type="match status" value="1"/>
</dbReference>